<dbReference type="InterPro" id="IPR001293">
    <property type="entry name" value="Znf_TRAF"/>
</dbReference>
<dbReference type="GO" id="GO:0008270">
    <property type="term" value="F:zinc ion binding"/>
    <property type="evidence" value="ECO:0007669"/>
    <property type="project" value="UniProtKB-KW"/>
</dbReference>
<dbReference type="KEGG" id="cvn:111123026"/>
<feature type="region of interest" description="Disordered" evidence="6">
    <location>
        <begin position="63"/>
        <end position="86"/>
    </location>
</feature>
<name>A0A8B8CZZ4_CRAVI</name>
<protein>
    <submittedName>
        <fullName evidence="9">Uncharacterized protein LOC111123026</fullName>
    </submittedName>
</protein>
<evidence type="ECO:0000313" key="8">
    <source>
        <dbReference type="Proteomes" id="UP000694844"/>
    </source>
</evidence>
<dbReference type="PANTHER" id="PTHR15933:SF20">
    <property type="entry name" value="F-BOX DOMAIN-CONTAINING PROTEIN"/>
    <property type="match status" value="1"/>
</dbReference>
<evidence type="ECO:0000256" key="4">
    <source>
        <dbReference type="ARBA" id="ARBA00022833"/>
    </source>
</evidence>
<keyword evidence="3" id="KW-0833">Ubl conjugation pathway</keyword>
<dbReference type="Pfam" id="PF15965">
    <property type="entry name" value="zf-TRAF_2"/>
    <property type="match status" value="3"/>
</dbReference>
<dbReference type="Gene3D" id="3.30.40.150">
    <property type="entry name" value="TRAF-like zinc-finger, N-terminal subdomain"/>
    <property type="match status" value="3"/>
</dbReference>
<reference evidence="9" key="1">
    <citation type="submission" date="2025-08" db="UniProtKB">
        <authorList>
            <consortium name="RefSeq"/>
        </authorList>
    </citation>
    <scope>IDENTIFICATION</scope>
    <source>
        <tissue evidence="9">Whole sample</tissue>
    </source>
</reference>
<dbReference type="GeneID" id="111123026"/>
<feature type="region of interest" description="Disordered" evidence="6">
    <location>
        <begin position="481"/>
        <end position="528"/>
    </location>
</feature>
<dbReference type="Proteomes" id="UP000694844">
    <property type="component" value="Chromosome 3"/>
</dbReference>
<dbReference type="SUPFAM" id="SSF49599">
    <property type="entry name" value="TRAF domain-like"/>
    <property type="match status" value="1"/>
</dbReference>
<keyword evidence="4 5" id="KW-0862">Zinc</keyword>
<dbReference type="InterPro" id="IPR031890">
    <property type="entry name" value="Fbxo30/Fbxo40"/>
</dbReference>
<dbReference type="InterPro" id="IPR043013">
    <property type="entry name" value="Znf_TRAF_N"/>
</dbReference>
<dbReference type="AlphaFoldDB" id="A0A8B8CZZ4"/>
<evidence type="ECO:0000256" key="5">
    <source>
        <dbReference type="PROSITE-ProRule" id="PRU00207"/>
    </source>
</evidence>
<organism evidence="8 9">
    <name type="scientific">Crassostrea virginica</name>
    <name type="common">Eastern oyster</name>
    <dbReference type="NCBI Taxonomy" id="6565"/>
    <lineage>
        <taxon>Eukaryota</taxon>
        <taxon>Metazoa</taxon>
        <taxon>Spiralia</taxon>
        <taxon>Lophotrochozoa</taxon>
        <taxon>Mollusca</taxon>
        <taxon>Bivalvia</taxon>
        <taxon>Autobranchia</taxon>
        <taxon>Pteriomorphia</taxon>
        <taxon>Ostreida</taxon>
        <taxon>Ostreoidea</taxon>
        <taxon>Ostreidae</taxon>
        <taxon>Crassostrea</taxon>
    </lineage>
</organism>
<accession>A0A8B8CZZ4</accession>
<evidence type="ECO:0000313" key="9">
    <source>
        <dbReference type="RefSeq" id="XP_022320814.1"/>
    </source>
</evidence>
<evidence type="ECO:0000259" key="7">
    <source>
        <dbReference type="PROSITE" id="PS50145"/>
    </source>
</evidence>
<dbReference type="GO" id="GO:0061630">
    <property type="term" value="F:ubiquitin protein ligase activity"/>
    <property type="evidence" value="ECO:0007669"/>
    <property type="project" value="InterPro"/>
</dbReference>
<dbReference type="RefSeq" id="XP_022320814.1">
    <property type="nucleotide sequence ID" value="XM_022465106.1"/>
</dbReference>
<evidence type="ECO:0000256" key="1">
    <source>
        <dbReference type="ARBA" id="ARBA00022723"/>
    </source>
</evidence>
<keyword evidence="8" id="KW-1185">Reference proteome</keyword>
<dbReference type="PROSITE" id="PS50145">
    <property type="entry name" value="ZF_TRAF"/>
    <property type="match status" value="1"/>
</dbReference>
<dbReference type="PANTHER" id="PTHR15933">
    <property type="entry name" value="PROTEIN CBG16327"/>
    <property type="match status" value="1"/>
</dbReference>
<gene>
    <name evidence="9" type="primary">LOC111123026</name>
</gene>
<evidence type="ECO:0000256" key="6">
    <source>
        <dbReference type="SAM" id="MobiDB-lite"/>
    </source>
</evidence>
<keyword evidence="1 5" id="KW-0479">Metal-binding</keyword>
<proteinExistence type="predicted"/>
<feature type="compositionally biased region" description="Basic residues" evidence="6">
    <location>
        <begin position="513"/>
        <end position="528"/>
    </location>
</feature>
<evidence type="ECO:0000256" key="2">
    <source>
        <dbReference type="ARBA" id="ARBA00022771"/>
    </source>
</evidence>
<feature type="zinc finger region" description="TRAF-type" evidence="5">
    <location>
        <begin position="435"/>
        <end position="470"/>
    </location>
</feature>
<evidence type="ECO:0000256" key="3">
    <source>
        <dbReference type="ARBA" id="ARBA00022786"/>
    </source>
</evidence>
<feature type="domain" description="TRAF-type" evidence="7">
    <location>
        <begin position="435"/>
        <end position="470"/>
    </location>
</feature>
<dbReference type="OrthoDB" id="5918172at2759"/>
<feature type="compositionally biased region" description="Basic and acidic residues" evidence="6">
    <location>
        <begin position="67"/>
        <end position="79"/>
    </location>
</feature>
<sequence>MDFGRSMYQKTPDIRVDTYDSEYQSGALLRQPRENKTTIQRPQNIRPSMNFGNVSIRDLQRSLTDQLSEKEEHEEERTPEPVSNITDSKSGLFLEACVPVAMHLSSSFLSKENVKTSEKRGQDKPKVYNKEKSNLNKSVTIKKPLLDDLKGVSVKDLSSSVIKSMLNKNTEVMVSNTDTDTRADSYELQHAHCLSCYDRNCTKVEDCPVVKCENKCHEASFHKCKQREHDELCKYKVIKCINESLGCKMEMPRCKLALHLKHCTQMQQPEIQNLHLPEKKVNRYSGDFATHTPSFKDHKNIHQHCLNCYAIKCVNQQECKIKNCPNKGCSMRLHACKIREHKRICQFKLIPCINKEYGCEYRFSRIILAEHLRECPVMNYEALSLPPYNLINNKEQGHHCDSCHSSKCNFPVEEKCQLVRCYCGVMLHQCKFDDHYENTCPWHPMPCINQQAGCQMFLTRCMLTTHLQHCTAMNWNFRKTPKNDEEDNNSVEKLEITSPNEPAMKSNEEHVYQKLHRKKKNKRSCKVM</sequence>
<keyword evidence="2 5" id="KW-0863">Zinc-finger</keyword>